<dbReference type="GO" id="GO:0005576">
    <property type="term" value="C:extracellular region"/>
    <property type="evidence" value="ECO:0007669"/>
    <property type="project" value="UniProtKB-SubCell"/>
</dbReference>
<dbReference type="Gene3D" id="3.20.20.370">
    <property type="entry name" value="Glycoside hydrolase/deacetylase"/>
    <property type="match status" value="1"/>
</dbReference>
<dbReference type="GO" id="GO:0005975">
    <property type="term" value="P:carbohydrate metabolic process"/>
    <property type="evidence" value="ECO:0007669"/>
    <property type="project" value="InterPro"/>
</dbReference>
<evidence type="ECO:0000313" key="5">
    <source>
        <dbReference type="Proteomes" id="UP000178446"/>
    </source>
</evidence>
<feature type="domain" description="NodB homology" evidence="3">
    <location>
        <begin position="84"/>
        <end position="292"/>
    </location>
</feature>
<accession>A0A1F7XY69</accession>
<dbReference type="AlphaFoldDB" id="A0A1F7XY69"/>
<dbReference type="PANTHER" id="PTHR34216:SF3">
    <property type="entry name" value="POLY-BETA-1,6-N-ACETYL-D-GLUCOSAMINE N-DEACETYLASE"/>
    <property type="match status" value="1"/>
</dbReference>
<evidence type="ECO:0000259" key="3">
    <source>
        <dbReference type="PROSITE" id="PS51677"/>
    </source>
</evidence>
<dbReference type="InterPro" id="IPR002509">
    <property type="entry name" value="NODB_dom"/>
</dbReference>
<dbReference type="EMBL" id="MGGB01000003">
    <property type="protein sequence ID" value="OGM19669.1"/>
    <property type="molecule type" value="Genomic_DNA"/>
</dbReference>
<dbReference type="PROSITE" id="PS51677">
    <property type="entry name" value="NODB"/>
    <property type="match status" value="1"/>
</dbReference>
<name>A0A1F7XY69_9BACT</name>
<protein>
    <recommendedName>
        <fullName evidence="3">NodB homology domain-containing protein</fullName>
    </recommendedName>
</protein>
<evidence type="ECO:0000313" key="4">
    <source>
        <dbReference type="EMBL" id="OGM19669.1"/>
    </source>
</evidence>
<sequence>MKIPISLLLRKFCIKLIGKINQLNGSSMLLKSDVILCYHSLSKDNWLFSINPQEFEKHITRLREVREIVKVEELFLKKPSTCLGRVAITFDDGYKNVYKIAFPILKKYSLKACVFINSSKIVNCEGSFSNRKPLSLEEIKELKRNGWDFGYHTMTHSDLRLLSLNALNQELVEGKSKLESKLGFRVDYLAYPFGVCSKKVISVVKRGGYKKAFTIAGGAVNKKDFPYQIDRMLIDRFMTNDDLNILLTNKGLFFNKLFTKILRYKDDLFLLLTQFANSIKLFKKTLLGLEIT</sequence>
<dbReference type="Proteomes" id="UP000178446">
    <property type="component" value="Unassembled WGS sequence"/>
</dbReference>
<dbReference type="Pfam" id="PF01522">
    <property type="entry name" value="Polysacc_deac_1"/>
    <property type="match status" value="1"/>
</dbReference>
<comment type="caution">
    <text evidence="4">The sequence shown here is derived from an EMBL/GenBank/DDBJ whole genome shotgun (WGS) entry which is preliminary data.</text>
</comment>
<evidence type="ECO:0000256" key="1">
    <source>
        <dbReference type="ARBA" id="ARBA00004613"/>
    </source>
</evidence>
<comment type="subcellular location">
    <subcellularLocation>
        <location evidence="1">Secreted</location>
    </subcellularLocation>
</comment>
<gene>
    <name evidence="4" type="ORF">A2685_01585</name>
</gene>
<keyword evidence="2" id="KW-0732">Signal</keyword>
<evidence type="ECO:0000256" key="2">
    <source>
        <dbReference type="ARBA" id="ARBA00022729"/>
    </source>
</evidence>
<dbReference type="CDD" id="cd10918">
    <property type="entry name" value="CE4_NodB_like_5s_6s"/>
    <property type="match status" value="1"/>
</dbReference>
<organism evidence="4 5">
    <name type="scientific">Candidatus Woesebacteria bacterium RIFCSPHIGHO2_01_FULL_37_10</name>
    <dbReference type="NCBI Taxonomy" id="1802489"/>
    <lineage>
        <taxon>Bacteria</taxon>
        <taxon>Candidatus Woeseibacteriota</taxon>
    </lineage>
</organism>
<dbReference type="PANTHER" id="PTHR34216">
    <property type="match status" value="1"/>
</dbReference>
<proteinExistence type="predicted"/>
<reference evidence="4 5" key="1">
    <citation type="journal article" date="2016" name="Nat. Commun.">
        <title>Thousands of microbial genomes shed light on interconnected biogeochemical processes in an aquifer system.</title>
        <authorList>
            <person name="Anantharaman K."/>
            <person name="Brown C.T."/>
            <person name="Hug L.A."/>
            <person name="Sharon I."/>
            <person name="Castelle C.J."/>
            <person name="Probst A.J."/>
            <person name="Thomas B.C."/>
            <person name="Singh A."/>
            <person name="Wilkins M.J."/>
            <person name="Karaoz U."/>
            <person name="Brodie E.L."/>
            <person name="Williams K.H."/>
            <person name="Hubbard S.S."/>
            <person name="Banfield J.F."/>
        </authorList>
    </citation>
    <scope>NUCLEOTIDE SEQUENCE [LARGE SCALE GENOMIC DNA]</scope>
</reference>
<dbReference type="InterPro" id="IPR051398">
    <property type="entry name" value="Polysacch_Deacetylase"/>
</dbReference>
<dbReference type="InterPro" id="IPR011330">
    <property type="entry name" value="Glyco_hydro/deAcase_b/a-brl"/>
</dbReference>
<dbReference type="SUPFAM" id="SSF88713">
    <property type="entry name" value="Glycoside hydrolase/deacetylase"/>
    <property type="match status" value="1"/>
</dbReference>
<dbReference type="GO" id="GO:0016810">
    <property type="term" value="F:hydrolase activity, acting on carbon-nitrogen (but not peptide) bonds"/>
    <property type="evidence" value="ECO:0007669"/>
    <property type="project" value="InterPro"/>
</dbReference>